<organism evidence="2 3">
    <name type="scientific">Coleophoma cylindrospora</name>
    <dbReference type="NCBI Taxonomy" id="1849047"/>
    <lineage>
        <taxon>Eukaryota</taxon>
        <taxon>Fungi</taxon>
        <taxon>Dikarya</taxon>
        <taxon>Ascomycota</taxon>
        <taxon>Pezizomycotina</taxon>
        <taxon>Leotiomycetes</taxon>
        <taxon>Helotiales</taxon>
        <taxon>Dermateaceae</taxon>
        <taxon>Coleophoma</taxon>
    </lineage>
</organism>
<keyword evidence="3" id="KW-1185">Reference proteome</keyword>
<evidence type="ECO:0000313" key="2">
    <source>
        <dbReference type="EMBL" id="RDW77191.1"/>
    </source>
</evidence>
<name>A0A3D8RTR0_9HELO</name>
<sequence>MATTKSIADASYAVHRPSDAAGPSYTNNTDFTPGLDQEEDHRRRPGHQFPDPAVSRPAGSGLPTVFGAALRAVVGPYHAEELAPVVLVQPAGSRARDQELGDGAA</sequence>
<dbReference type="AlphaFoldDB" id="A0A3D8RTR0"/>
<evidence type="ECO:0000256" key="1">
    <source>
        <dbReference type="SAM" id="MobiDB-lite"/>
    </source>
</evidence>
<comment type="caution">
    <text evidence="2">The sequence shown here is derived from an EMBL/GenBank/DDBJ whole genome shotgun (WGS) entry which is preliminary data.</text>
</comment>
<dbReference type="EMBL" id="PDLM01000005">
    <property type="protein sequence ID" value="RDW77191.1"/>
    <property type="molecule type" value="Genomic_DNA"/>
</dbReference>
<evidence type="ECO:0000313" key="3">
    <source>
        <dbReference type="Proteomes" id="UP000256645"/>
    </source>
</evidence>
<reference evidence="2 3" key="1">
    <citation type="journal article" date="2018" name="IMA Fungus">
        <title>IMA Genome-F 9: Draft genome sequence of Annulohypoxylon stygium, Aspergillus mulundensis, Berkeleyomyces basicola (syn. Thielaviopsis basicola), Ceratocystis smalleyi, two Cercospora beticola strains, Coleophoma cylindrospora, Fusarium fracticaudum, Phialophora cf. hyalina, and Morchella septimelata.</title>
        <authorList>
            <person name="Wingfield B.D."/>
            <person name="Bills G.F."/>
            <person name="Dong Y."/>
            <person name="Huang W."/>
            <person name="Nel W.J."/>
            <person name="Swalarsk-Parry B.S."/>
            <person name="Vaghefi N."/>
            <person name="Wilken P.M."/>
            <person name="An Z."/>
            <person name="de Beer Z.W."/>
            <person name="De Vos L."/>
            <person name="Chen L."/>
            <person name="Duong T.A."/>
            <person name="Gao Y."/>
            <person name="Hammerbacher A."/>
            <person name="Kikkert J.R."/>
            <person name="Li Y."/>
            <person name="Li H."/>
            <person name="Li K."/>
            <person name="Li Q."/>
            <person name="Liu X."/>
            <person name="Ma X."/>
            <person name="Naidoo K."/>
            <person name="Pethybridge S.J."/>
            <person name="Sun J."/>
            <person name="Steenkamp E.T."/>
            <person name="van der Nest M.A."/>
            <person name="van Wyk S."/>
            <person name="Wingfield M.J."/>
            <person name="Xiong C."/>
            <person name="Yue Q."/>
            <person name="Zhang X."/>
        </authorList>
    </citation>
    <scope>NUCLEOTIDE SEQUENCE [LARGE SCALE GENOMIC DNA]</scope>
    <source>
        <strain evidence="2 3">BP6252</strain>
    </source>
</reference>
<accession>A0A3D8RTR0</accession>
<feature type="region of interest" description="Disordered" evidence="1">
    <location>
        <begin position="1"/>
        <end position="61"/>
    </location>
</feature>
<dbReference type="Proteomes" id="UP000256645">
    <property type="component" value="Unassembled WGS sequence"/>
</dbReference>
<gene>
    <name evidence="2" type="ORF">BP6252_05244</name>
</gene>
<proteinExistence type="predicted"/>
<protein>
    <submittedName>
        <fullName evidence="2">Uncharacterized protein</fullName>
    </submittedName>
</protein>